<evidence type="ECO:0000256" key="1">
    <source>
        <dbReference type="SAM" id="Coils"/>
    </source>
</evidence>
<evidence type="ECO:0000256" key="2">
    <source>
        <dbReference type="SAM" id="MobiDB-lite"/>
    </source>
</evidence>
<protein>
    <recommendedName>
        <fullName evidence="5">BZIP domain-containing protein</fullName>
    </recommendedName>
</protein>
<feature type="region of interest" description="Disordered" evidence="2">
    <location>
        <begin position="27"/>
        <end position="61"/>
    </location>
</feature>
<gene>
    <name evidence="3" type="ORF">TWF481_010381</name>
</gene>
<evidence type="ECO:0000313" key="4">
    <source>
        <dbReference type="Proteomes" id="UP001370758"/>
    </source>
</evidence>
<name>A0AAV9W6K8_9PEZI</name>
<feature type="coiled-coil region" evidence="1">
    <location>
        <begin position="132"/>
        <end position="159"/>
    </location>
</feature>
<keyword evidence="4" id="KW-1185">Reference proteome</keyword>
<evidence type="ECO:0008006" key="5">
    <source>
        <dbReference type="Google" id="ProtNLM"/>
    </source>
</evidence>
<dbReference type="EMBL" id="JAVHJL010000007">
    <property type="protein sequence ID" value="KAK6500022.1"/>
    <property type="molecule type" value="Genomic_DNA"/>
</dbReference>
<sequence>MAETVTTHEELTTHLLFLSPATPNHTEHIPIQYSSDSGSISDDSDSSIPNSPAITAPSVLEGSDQEKFVSFPASPRVVQDKSVSPSKERLPVPSFSNRGKNGLFEKAHKIKLREMAMRCKSAECQLGMLQTSLATERERREALENLRNASDKLRQSQHNFIRLLTGLGLVYLLTEATEAQLNVIYFLLLLLIRFV</sequence>
<keyword evidence="1" id="KW-0175">Coiled coil</keyword>
<organism evidence="3 4">
    <name type="scientific">Arthrobotrys musiformis</name>
    <dbReference type="NCBI Taxonomy" id="47236"/>
    <lineage>
        <taxon>Eukaryota</taxon>
        <taxon>Fungi</taxon>
        <taxon>Dikarya</taxon>
        <taxon>Ascomycota</taxon>
        <taxon>Pezizomycotina</taxon>
        <taxon>Orbiliomycetes</taxon>
        <taxon>Orbiliales</taxon>
        <taxon>Orbiliaceae</taxon>
        <taxon>Arthrobotrys</taxon>
    </lineage>
</organism>
<dbReference type="AlphaFoldDB" id="A0AAV9W6K8"/>
<comment type="caution">
    <text evidence="3">The sequence shown here is derived from an EMBL/GenBank/DDBJ whole genome shotgun (WGS) entry which is preliminary data.</text>
</comment>
<dbReference type="Proteomes" id="UP001370758">
    <property type="component" value="Unassembled WGS sequence"/>
</dbReference>
<evidence type="ECO:0000313" key="3">
    <source>
        <dbReference type="EMBL" id="KAK6500022.1"/>
    </source>
</evidence>
<proteinExistence type="predicted"/>
<accession>A0AAV9W6K8</accession>
<reference evidence="3 4" key="1">
    <citation type="submission" date="2023-08" db="EMBL/GenBank/DDBJ databases">
        <authorList>
            <person name="Palmer J.M."/>
        </authorList>
    </citation>
    <scope>NUCLEOTIDE SEQUENCE [LARGE SCALE GENOMIC DNA]</scope>
    <source>
        <strain evidence="3 4">TWF481</strain>
    </source>
</reference>